<name>A0ABW0C881_9FLAO</name>
<keyword evidence="3 5" id="KW-0808">Transferase</keyword>
<evidence type="ECO:0000313" key="5">
    <source>
        <dbReference type="EMBL" id="MFC5195464.1"/>
    </source>
</evidence>
<reference evidence="6" key="1">
    <citation type="journal article" date="2019" name="Int. J. Syst. Evol. Microbiol.">
        <title>The Global Catalogue of Microorganisms (GCM) 10K type strain sequencing project: providing services to taxonomists for standard genome sequencing and annotation.</title>
        <authorList>
            <consortium name="The Broad Institute Genomics Platform"/>
            <consortium name="The Broad Institute Genome Sequencing Center for Infectious Disease"/>
            <person name="Wu L."/>
            <person name="Ma J."/>
        </authorList>
    </citation>
    <scope>NUCLEOTIDE SEQUENCE [LARGE SCALE GENOMIC DNA]</scope>
    <source>
        <strain evidence="6">JCM 17978</strain>
    </source>
</reference>
<dbReference type="PANTHER" id="PTHR43179:SF12">
    <property type="entry name" value="GALACTOFURANOSYLTRANSFERASE GLFT2"/>
    <property type="match status" value="1"/>
</dbReference>
<dbReference type="InterPro" id="IPR001173">
    <property type="entry name" value="Glyco_trans_2-like"/>
</dbReference>
<dbReference type="CDD" id="cd04186">
    <property type="entry name" value="GT_2_like_c"/>
    <property type="match status" value="1"/>
</dbReference>
<dbReference type="Gene3D" id="3.90.550.10">
    <property type="entry name" value="Spore Coat Polysaccharide Biosynthesis Protein SpsA, Chain A"/>
    <property type="match status" value="1"/>
</dbReference>
<dbReference type="RefSeq" id="WP_376860308.1">
    <property type="nucleotide sequence ID" value="NZ_JBHSLA010000003.1"/>
</dbReference>
<feature type="domain" description="Glycosyltransferase 2-like" evidence="4">
    <location>
        <begin position="10"/>
        <end position="121"/>
    </location>
</feature>
<proteinExistence type="inferred from homology"/>
<evidence type="ECO:0000313" key="6">
    <source>
        <dbReference type="Proteomes" id="UP001596162"/>
    </source>
</evidence>
<dbReference type="GO" id="GO:0016757">
    <property type="term" value="F:glycosyltransferase activity"/>
    <property type="evidence" value="ECO:0007669"/>
    <property type="project" value="UniProtKB-KW"/>
</dbReference>
<evidence type="ECO:0000259" key="4">
    <source>
        <dbReference type="Pfam" id="PF00535"/>
    </source>
</evidence>
<dbReference type="Proteomes" id="UP001596162">
    <property type="component" value="Unassembled WGS sequence"/>
</dbReference>
<keyword evidence="2 5" id="KW-0328">Glycosyltransferase</keyword>
<sequence>MSFKDTSVVIIVVTYNGMPWIDACLRSCQNYPVIVIDNQSTDGTVRYIQTHFEEVLVFEQDRNLGFGQANNLGITKALALGFENVFLLNQDAYLGAGCLDVLMEAAAKNSEYGILSPIHLNGSGLDYDTQFFKYATIAGPHLPSEFNKLGVVKSLFQVPYINAAAWFVTKNCLEQVGGFDPLFFHYGEDNNYCQRVRYSGLSVGVVTHAFVRHDRESRPKLIVEPGSVIYFDRLERKLKSRYGDITQANFKDLKQLQYKRFKEFIKAMLRFQLTEARIKIQEVLLIKRLLPLIQASRTRNSTQTIKRYLCSN</sequence>
<keyword evidence="6" id="KW-1185">Reference proteome</keyword>
<organism evidence="5 6">
    <name type="scientific">Bizionia hallyeonensis</name>
    <dbReference type="NCBI Taxonomy" id="1123757"/>
    <lineage>
        <taxon>Bacteria</taxon>
        <taxon>Pseudomonadati</taxon>
        <taxon>Bacteroidota</taxon>
        <taxon>Flavobacteriia</taxon>
        <taxon>Flavobacteriales</taxon>
        <taxon>Flavobacteriaceae</taxon>
        <taxon>Bizionia</taxon>
    </lineage>
</organism>
<evidence type="ECO:0000256" key="3">
    <source>
        <dbReference type="ARBA" id="ARBA00022679"/>
    </source>
</evidence>
<comment type="caution">
    <text evidence="5">The sequence shown here is derived from an EMBL/GenBank/DDBJ whole genome shotgun (WGS) entry which is preliminary data.</text>
</comment>
<dbReference type="Pfam" id="PF00535">
    <property type="entry name" value="Glycos_transf_2"/>
    <property type="match status" value="1"/>
</dbReference>
<evidence type="ECO:0000256" key="1">
    <source>
        <dbReference type="ARBA" id="ARBA00006739"/>
    </source>
</evidence>
<accession>A0ABW0C881</accession>
<evidence type="ECO:0000256" key="2">
    <source>
        <dbReference type="ARBA" id="ARBA00022676"/>
    </source>
</evidence>
<dbReference type="SUPFAM" id="SSF53448">
    <property type="entry name" value="Nucleotide-diphospho-sugar transferases"/>
    <property type="match status" value="1"/>
</dbReference>
<dbReference type="EC" id="2.4.-.-" evidence="5"/>
<dbReference type="PANTHER" id="PTHR43179">
    <property type="entry name" value="RHAMNOSYLTRANSFERASE WBBL"/>
    <property type="match status" value="1"/>
</dbReference>
<comment type="similarity">
    <text evidence="1">Belongs to the glycosyltransferase 2 family.</text>
</comment>
<dbReference type="EMBL" id="JBHSLA010000003">
    <property type="protein sequence ID" value="MFC5195464.1"/>
    <property type="molecule type" value="Genomic_DNA"/>
</dbReference>
<protein>
    <submittedName>
        <fullName evidence="5">Glycosyltransferase family 2 protein</fullName>
        <ecNumber evidence="5">2.4.-.-</ecNumber>
    </submittedName>
</protein>
<gene>
    <name evidence="5" type="ORF">ACFPH8_09010</name>
</gene>
<dbReference type="InterPro" id="IPR029044">
    <property type="entry name" value="Nucleotide-diphossugar_trans"/>
</dbReference>